<accession>A0A9X2IID4</accession>
<evidence type="ECO:0000256" key="1">
    <source>
        <dbReference type="SAM" id="MobiDB-lite"/>
    </source>
</evidence>
<evidence type="ECO:0000313" key="3">
    <source>
        <dbReference type="Proteomes" id="UP001139485"/>
    </source>
</evidence>
<protein>
    <recommendedName>
        <fullName evidence="4">Terminase small subunit</fullName>
    </recommendedName>
</protein>
<gene>
    <name evidence="2" type="ORF">M8330_20655</name>
</gene>
<reference evidence="2" key="1">
    <citation type="submission" date="2022-05" db="EMBL/GenBank/DDBJ databases">
        <authorList>
            <person name="Tuo L."/>
        </authorList>
    </citation>
    <scope>NUCLEOTIDE SEQUENCE</scope>
    <source>
        <strain evidence="2">BSK12Z-4</strain>
    </source>
</reference>
<feature type="region of interest" description="Disordered" evidence="1">
    <location>
        <begin position="1"/>
        <end position="45"/>
    </location>
</feature>
<dbReference type="EMBL" id="JAMOIL010000045">
    <property type="protein sequence ID" value="MCM0622705.1"/>
    <property type="molecule type" value="Genomic_DNA"/>
</dbReference>
<feature type="region of interest" description="Disordered" evidence="1">
    <location>
        <begin position="157"/>
        <end position="188"/>
    </location>
</feature>
<dbReference type="Proteomes" id="UP001139485">
    <property type="component" value="Unassembled WGS sequence"/>
</dbReference>
<evidence type="ECO:0008006" key="4">
    <source>
        <dbReference type="Google" id="ProtNLM"/>
    </source>
</evidence>
<sequence length="188" mass="20560">MPKGGARPRSGPAPDPNSGRSEKRGYSPTALPSEGRKGVAPPFPLPRIDRFVTVATEGGKSRQPDKAGTTAFRKRELQVWREVWKTPQAVAWQRDRWRWPTIAEFCRLKVIVETEPEANAALVARLREYRNEIGLSPDGMRANGWAIAVDELEQRTAPKATSAAKSKKAAAEAPAPTRRLRAVGGNGG</sequence>
<name>A0A9X2IID4_9ACTN</name>
<dbReference type="RefSeq" id="WP_250828874.1">
    <property type="nucleotide sequence ID" value="NZ_JAMOIL010000045.1"/>
</dbReference>
<comment type="caution">
    <text evidence="2">The sequence shown here is derived from an EMBL/GenBank/DDBJ whole genome shotgun (WGS) entry which is preliminary data.</text>
</comment>
<proteinExistence type="predicted"/>
<dbReference type="AlphaFoldDB" id="A0A9X2IID4"/>
<organism evidence="2 3">
    <name type="scientific">Nocardioides bruguierae</name>
    <dbReference type="NCBI Taxonomy" id="2945102"/>
    <lineage>
        <taxon>Bacteria</taxon>
        <taxon>Bacillati</taxon>
        <taxon>Actinomycetota</taxon>
        <taxon>Actinomycetes</taxon>
        <taxon>Propionibacteriales</taxon>
        <taxon>Nocardioidaceae</taxon>
        <taxon>Nocardioides</taxon>
    </lineage>
</organism>
<keyword evidence="3" id="KW-1185">Reference proteome</keyword>
<evidence type="ECO:0000313" key="2">
    <source>
        <dbReference type="EMBL" id="MCM0622705.1"/>
    </source>
</evidence>